<organism evidence="1 2">
    <name type="scientific">Denitratisoma oestradiolicum</name>
    <dbReference type="NCBI Taxonomy" id="311182"/>
    <lineage>
        <taxon>Bacteria</taxon>
        <taxon>Pseudomonadati</taxon>
        <taxon>Pseudomonadota</taxon>
        <taxon>Betaproteobacteria</taxon>
        <taxon>Nitrosomonadales</taxon>
        <taxon>Sterolibacteriaceae</taxon>
        <taxon>Denitratisoma</taxon>
    </lineage>
</organism>
<dbReference type="AlphaFoldDB" id="A0A6S6XY93"/>
<dbReference type="Proteomes" id="UP000515733">
    <property type="component" value="Chromosome"/>
</dbReference>
<keyword evidence="2" id="KW-1185">Reference proteome</keyword>
<evidence type="ECO:0000313" key="1">
    <source>
        <dbReference type="EMBL" id="CAB1371019.1"/>
    </source>
</evidence>
<name>A0A6S6XY93_9PROT</name>
<gene>
    <name evidence="1" type="ORF">DENOEST_3865</name>
</gene>
<protein>
    <submittedName>
        <fullName evidence="1">Uncharacterized protein</fullName>
    </submittedName>
</protein>
<dbReference type="KEGG" id="doe:DENOEST_3865"/>
<sequence length="97" mass="10415">MDRVYQALTGEAAPQTVNEYYQAQLDNGTIKLKGLVNAMLNDLAIMPRTDGSLAAPNGWAVDHHDEMTPVALIGLVHKLNATGHADFDNLDASGNLI</sequence>
<dbReference type="RefSeq" id="WP_145772013.1">
    <property type="nucleotide sequence ID" value="NZ_LR778301.1"/>
</dbReference>
<reference evidence="1 2" key="1">
    <citation type="submission" date="2020-03" db="EMBL/GenBank/DDBJ databases">
        <authorList>
            <consortium name="Genoscope - CEA"/>
            <person name="William W."/>
        </authorList>
    </citation>
    <scope>NUCLEOTIDE SEQUENCE [LARGE SCALE GENOMIC DNA]</scope>
    <source>
        <strain evidence="2">DSM 16959</strain>
    </source>
</reference>
<accession>A0A6S6XY93</accession>
<dbReference type="EMBL" id="LR778301">
    <property type="protein sequence ID" value="CAB1371019.1"/>
    <property type="molecule type" value="Genomic_DNA"/>
</dbReference>
<evidence type="ECO:0000313" key="2">
    <source>
        <dbReference type="Proteomes" id="UP000515733"/>
    </source>
</evidence>
<proteinExistence type="predicted"/>